<gene>
    <name evidence="7" type="ORF">NCTC12722_03728</name>
</gene>
<evidence type="ECO:0000256" key="4">
    <source>
        <dbReference type="PROSITE-ProRule" id="PRU00433"/>
    </source>
</evidence>
<dbReference type="GO" id="GO:0009055">
    <property type="term" value="F:electron transfer activity"/>
    <property type="evidence" value="ECO:0007669"/>
    <property type="project" value="InterPro"/>
</dbReference>
<evidence type="ECO:0000313" key="8">
    <source>
        <dbReference type="Proteomes" id="UP000254343"/>
    </source>
</evidence>
<feature type="signal peptide" evidence="5">
    <location>
        <begin position="1"/>
        <end position="21"/>
    </location>
</feature>
<dbReference type="Gene3D" id="1.10.760.10">
    <property type="entry name" value="Cytochrome c-like domain"/>
    <property type="match status" value="1"/>
</dbReference>
<dbReference type="PROSITE" id="PS51257">
    <property type="entry name" value="PROKAR_LIPOPROTEIN"/>
    <property type="match status" value="1"/>
</dbReference>
<evidence type="ECO:0000256" key="5">
    <source>
        <dbReference type="SAM" id="SignalP"/>
    </source>
</evidence>
<dbReference type="Proteomes" id="UP000254343">
    <property type="component" value="Unassembled WGS sequence"/>
</dbReference>
<evidence type="ECO:0000313" key="7">
    <source>
        <dbReference type="EMBL" id="SUU86500.1"/>
    </source>
</evidence>
<keyword evidence="2 4" id="KW-0479">Metal-binding</keyword>
<protein>
    <submittedName>
        <fullName evidence="7">Cytochrome c</fullName>
    </submittedName>
</protein>
<dbReference type="InterPro" id="IPR009056">
    <property type="entry name" value="Cyt_c-like_dom"/>
</dbReference>
<reference evidence="7 8" key="1">
    <citation type="submission" date="2018-06" db="EMBL/GenBank/DDBJ databases">
        <authorList>
            <consortium name="Pathogen Informatics"/>
            <person name="Doyle S."/>
        </authorList>
    </citation>
    <scope>NUCLEOTIDE SEQUENCE [LARGE SCALE GENOMIC DNA]</scope>
    <source>
        <strain evidence="7 8">NCTC12722</strain>
    </source>
</reference>
<keyword evidence="5" id="KW-0732">Signal</keyword>
<sequence length="109" mass="12033">MLKQISLGAFLVGGLVSSCWAMEDPAVQRGRTFARVNCAQCHSIDRVTASPLRIAPPFRTLHTRYPVETLAEALAEGISTGHPSMPEFRLDPDQVGDFIAFLKTFEQSR</sequence>
<keyword evidence="1 4" id="KW-0349">Heme</keyword>
<dbReference type="GO" id="GO:0046872">
    <property type="term" value="F:metal ion binding"/>
    <property type="evidence" value="ECO:0007669"/>
    <property type="project" value="UniProtKB-KW"/>
</dbReference>
<keyword evidence="3 4" id="KW-0408">Iron</keyword>
<dbReference type="RefSeq" id="WP_002717323.1">
    <property type="nucleotide sequence ID" value="NZ_UFSI01000001.1"/>
</dbReference>
<dbReference type="PROSITE" id="PS51007">
    <property type="entry name" value="CYTC"/>
    <property type="match status" value="1"/>
</dbReference>
<evidence type="ECO:0000259" key="6">
    <source>
        <dbReference type="PROSITE" id="PS51007"/>
    </source>
</evidence>
<feature type="chain" id="PRO_5017004203" evidence="5">
    <location>
        <begin position="22"/>
        <end position="109"/>
    </location>
</feature>
<dbReference type="OrthoDB" id="7363829at2"/>
<dbReference type="EMBL" id="UIGB01000001">
    <property type="protein sequence ID" value="SUU86500.1"/>
    <property type="molecule type" value="Genomic_DNA"/>
</dbReference>
<dbReference type="SUPFAM" id="SSF46626">
    <property type="entry name" value="Cytochrome c"/>
    <property type="match status" value="1"/>
</dbReference>
<dbReference type="AlphaFoldDB" id="A0A380WBY2"/>
<dbReference type="InterPro" id="IPR036909">
    <property type="entry name" value="Cyt_c-like_dom_sf"/>
</dbReference>
<organism evidence="7 8">
    <name type="scientific">Afipia felis</name>
    <name type="common">Cat scratch disease bacillus</name>
    <dbReference type="NCBI Taxonomy" id="1035"/>
    <lineage>
        <taxon>Bacteria</taxon>
        <taxon>Pseudomonadati</taxon>
        <taxon>Pseudomonadota</taxon>
        <taxon>Alphaproteobacteria</taxon>
        <taxon>Hyphomicrobiales</taxon>
        <taxon>Nitrobacteraceae</taxon>
        <taxon>Afipia</taxon>
    </lineage>
</organism>
<accession>A0A380WBY2</accession>
<name>A0A380WBY2_AFIFE</name>
<evidence type="ECO:0000256" key="3">
    <source>
        <dbReference type="ARBA" id="ARBA00023004"/>
    </source>
</evidence>
<proteinExistence type="predicted"/>
<dbReference type="Pfam" id="PF00034">
    <property type="entry name" value="Cytochrom_C"/>
    <property type="match status" value="1"/>
</dbReference>
<dbReference type="GO" id="GO:0020037">
    <property type="term" value="F:heme binding"/>
    <property type="evidence" value="ECO:0007669"/>
    <property type="project" value="InterPro"/>
</dbReference>
<evidence type="ECO:0000256" key="1">
    <source>
        <dbReference type="ARBA" id="ARBA00022617"/>
    </source>
</evidence>
<feature type="domain" description="Cytochrome c" evidence="6">
    <location>
        <begin position="25"/>
        <end position="106"/>
    </location>
</feature>
<evidence type="ECO:0000256" key="2">
    <source>
        <dbReference type="ARBA" id="ARBA00022723"/>
    </source>
</evidence>